<proteinExistence type="predicted"/>
<evidence type="ECO:0000256" key="2">
    <source>
        <dbReference type="ARBA" id="ARBA00023125"/>
    </source>
</evidence>
<dbReference type="SUPFAM" id="SSF116734">
    <property type="entry name" value="DNA methylase specificity domain"/>
    <property type="match status" value="2"/>
</dbReference>
<evidence type="ECO:0000313" key="3">
    <source>
        <dbReference type="EMBL" id="MBD2566600.1"/>
    </source>
</evidence>
<evidence type="ECO:0000313" key="4">
    <source>
        <dbReference type="Proteomes" id="UP000640531"/>
    </source>
</evidence>
<keyword evidence="1" id="KW-0680">Restriction system</keyword>
<name>A0ABR8F8R3_9NOST</name>
<keyword evidence="4" id="KW-1185">Reference proteome</keyword>
<keyword evidence="3" id="KW-0378">Hydrolase</keyword>
<dbReference type="EMBL" id="JACJST010000001">
    <property type="protein sequence ID" value="MBD2566600.1"/>
    <property type="molecule type" value="Genomic_DNA"/>
</dbReference>
<dbReference type="Gene3D" id="3.90.220.20">
    <property type="entry name" value="DNA methylase specificity domains"/>
    <property type="match status" value="2"/>
</dbReference>
<keyword evidence="3" id="KW-0255">Endonuclease</keyword>
<keyword evidence="2" id="KW-0238">DNA-binding</keyword>
<sequence length="473" mass="52597">MRVTKLDFPVMSSWMENNGRRLDCTPYLSGAFEAKVILKKLPPESLQPLHAVTKGGLNGIFHAGRERRQYVDDPAYGVPFLGSTDILAADLSSLSLLSKKQVAANPNFAIQEGWTLITRSGTIGRMVYVRSDMAGMACTEHAMRVAPDVNKILPGYLYAYLSSKFGVPLVISGTYGSIIQSIEPQHLADLPVPRLDKDIEEKAHNLVNKAASNRVLASKLLAEASEDVIAHFKLKIPTPRYKYSSPSITSASSFSMLERIDAYYYAKWNEEAYQEFSKLPPAQLVTIGDITEDLYIPNIFKRFYAEDPKFGYAYLTGADIYVLAPTSNRYLSKKLPDIDKLVLRDGMILVQDSGQIGGLIGRPVAVGRYLSGFACTNNMVRIVPHSKLDQGYIFAVLNTEYGIRLLTREATGSSIPHLDEKRIRKIQIPWTDNETRKLLGRKVLQAIELRDEACDLENEARAIVDNAIRDGGA</sequence>
<dbReference type="PANTHER" id="PTHR30408">
    <property type="entry name" value="TYPE-1 RESTRICTION ENZYME ECOKI SPECIFICITY PROTEIN"/>
    <property type="match status" value="1"/>
</dbReference>
<protein>
    <submittedName>
        <fullName evidence="3">Restriction endonuclease subunit S</fullName>
    </submittedName>
</protein>
<evidence type="ECO:0000256" key="1">
    <source>
        <dbReference type="ARBA" id="ARBA00022747"/>
    </source>
</evidence>
<dbReference type="PANTHER" id="PTHR30408:SF12">
    <property type="entry name" value="TYPE I RESTRICTION ENZYME MJAVIII SPECIFICITY SUBUNIT"/>
    <property type="match status" value="1"/>
</dbReference>
<dbReference type="NCBIfam" id="NF047740">
    <property type="entry name" value="antiphage_MADS5"/>
    <property type="match status" value="1"/>
</dbReference>
<accession>A0ABR8F8R3</accession>
<reference evidence="3 4" key="1">
    <citation type="journal article" date="2020" name="ISME J.">
        <title>Comparative genomics reveals insights into cyanobacterial evolution and habitat adaptation.</title>
        <authorList>
            <person name="Chen M.Y."/>
            <person name="Teng W.K."/>
            <person name="Zhao L."/>
            <person name="Hu C.X."/>
            <person name="Zhou Y.K."/>
            <person name="Han B.P."/>
            <person name="Song L.R."/>
            <person name="Shu W.S."/>
        </authorList>
    </citation>
    <scope>NUCLEOTIDE SEQUENCE [LARGE SCALE GENOMIC DNA]</scope>
    <source>
        <strain evidence="3 4">FACHB-196</strain>
    </source>
</reference>
<dbReference type="InterPro" id="IPR044946">
    <property type="entry name" value="Restrct_endonuc_typeI_TRD_sf"/>
</dbReference>
<comment type="caution">
    <text evidence="3">The sequence shown here is derived from an EMBL/GenBank/DDBJ whole genome shotgun (WGS) entry which is preliminary data.</text>
</comment>
<dbReference type="InterPro" id="IPR052021">
    <property type="entry name" value="Type-I_RS_S_subunit"/>
</dbReference>
<organism evidence="3 4">
    <name type="scientific">Anabaena lutea FACHB-196</name>
    <dbReference type="NCBI Taxonomy" id="2692881"/>
    <lineage>
        <taxon>Bacteria</taxon>
        <taxon>Bacillati</taxon>
        <taxon>Cyanobacteriota</taxon>
        <taxon>Cyanophyceae</taxon>
        <taxon>Nostocales</taxon>
        <taxon>Nostocaceae</taxon>
        <taxon>Anabaena</taxon>
    </lineage>
</organism>
<dbReference type="Proteomes" id="UP000640531">
    <property type="component" value="Unassembled WGS sequence"/>
</dbReference>
<keyword evidence="3" id="KW-0540">Nuclease</keyword>
<dbReference type="GO" id="GO:0004519">
    <property type="term" value="F:endonuclease activity"/>
    <property type="evidence" value="ECO:0007669"/>
    <property type="project" value="UniProtKB-KW"/>
</dbReference>
<dbReference type="RefSeq" id="WP_190711415.1">
    <property type="nucleotide sequence ID" value="NZ_JACJST010000001.1"/>
</dbReference>
<dbReference type="CDD" id="cd17256">
    <property type="entry name" value="RMtype1_S_EcoJA65PI-TRD1-CR1_like"/>
    <property type="match status" value="1"/>
</dbReference>
<gene>
    <name evidence="3" type="ORF">H6G59_01560</name>
</gene>